<evidence type="ECO:0000313" key="3">
    <source>
        <dbReference type="EMBL" id="GGL26314.1"/>
    </source>
</evidence>
<feature type="transmembrane region" description="Helical" evidence="2">
    <location>
        <begin position="155"/>
        <end position="176"/>
    </location>
</feature>
<keyword evidence="2" id="KW-1133">Transmembrane helix</keyword>
<evidence type="ECO:0008006" key="5">
    <source>
        <dbReference type="Google" id="ProtNLM"/>
    </source>
</evidence>
<evidence type="ECO:0000313" key="4">
    <source>
        <dbReference type="Proteomes" id="UP000638263"/>
    </source>
</evidence>
<evidence type="ECO:0000256" key="1">
    <source>
        <dbReference type="SAM" id="MobiDB-lite"/>
    </source>
</evidence>
<protein>
    <recommendedName>
        <fullName evidence="5">Anti-sigma-M factor RsmA</fullName>
    </recommendedName>
</protein>
<reference evidence="3" key="2">
    <citation type="submission" date="2020-09" db="EMBL/GenBank/DDBJ databases">
        <authorList>
            <person name="Sun Q."/>
            <person name="Zhou Y."/>
        </authorList>
    </citation>
    <scope>NUCLEOTIDE SEQUENCE</scope>
    <source>
        <strain evidence="3">CGMCC 4.3508</strain>
    </source>
</reference>
<keyword evidence="2" id="KW-0812">Transmembrane</keyword>
<dbReference type="EMBL" id="BMMH01000010">
    <property type="protein sequence ID" value="GGL26314.1"/>
    <property type="molecule type" value="Genomic_DNA"/>
</dbReference>
<keyword evidence="4" id="KW-1185">Reference proteome</keyword>
<dbReference type="AlphaFoldDB" id="A0A917RSZ7"/>
<accession>A0A917RSZ7</accession>
<reference evidence="3" key="1">
    <citation type="journal article" date="2014" name="Int. J. Syst. Evol. Microbiol.">
        <title>Complete genome sequence of Corynebacterium casei LMG S-19264T (=DSM 44701T), isolated from a smear-ripened cheese.</title>
        <authorList>
            <consortium name="US DOE Joint Genome Institute (JGI-PGF)"/>
            <person name="Walter F."/>
            <person name="Albersmeier A."/>
            <person name="Kalinowski J."/>
            <person name="Ruckert C."/>
        </authorList>
    </citation>
    <scope>NUCLEOTIDE SEQUENCE</scope>
    <source>
        <strain evidence="3">CGMCC 4.3508</strain>
    </source>
</reference>
<sequence>MQVMSPIPQPPFTEELLADLHAGNIDPELGARLWPAAQRDPEAKRYLDSLDEIRGSLAALRGSERITSPIPGDIAARLNALAESLGGPVGDSGRDRASVEVTEPLDGRAPGRYHFPQPSPGPAATRFGNAGPGTLSEHSGAAPISLDARRRKRPIAAALAAAAVIVVAAGAAFFAVGDSDRETTPTAAPPSDRAEPGPELDTAVALRALGRNDVRGRLADPAALTACVAAAGIDRPVLGSADMDFRGREAVLILVGGRNGAQITALVVGPGCGPGNPEVLAPPTDIG</sequence>
<gene>
    <name evidence="3" type="ORF">GCM10011588_46410</name>
</gene>
<proteinExistence type="predicted"/>
<organism evidence="3 4">
    <name type="scientific">Nocardia jinanensis</name>
    <dbReference type="NCBI Taxonomy" id="382504"/>
    <lineage>
        <taxon>Bacteria</taxon>
        <taxon>Bacillati</taxon>
        <taxon>Actinomycetota</taxon>
        <taxon>Actinomycetes</taxon>
        <taxon>Mycobacteriales</taxon>
        <taxon>Nocardiaceae</taxon>
        <taxon>Nocardia</taxon>
    </lineage>
</organism>
<comment type="caution">
    <text evidence="3">The sequence shown here is derived from an EMBL/GenBank/DDBJ whole genome shotgun (WGS) entry which is preliminary data.</text>
</comment>
<dbReference type="Proteomes" id="UP000638263">
    <property type="component" value="Unassembled WGS sequence"/>
</dbReference>
<keyword evidence="2" id="KW-0472">Membrane</keyword>
<name>A0A917RSZ7_9NOCA</name>
<feature type="region of interest" description="Disordered" evidence="1">
    <location>
        <begin position="103"/>
        <end position="140"/>
    </location>
</feature>
<evidence type="ECO:0000256" key="2">
    <source>
        <dbReference type="SAM" id="Phobius"/>
    </source>
</evidence>